<dbReference type="HOGENOM" id="CLU_2767446_0_0_0"/>
<organism evidence="1">
    <name type="scientific">Candidatus Moduliflexus flocculans</name>
    <dbReference type="NCBI Taxonomy" id="1499966"/>
    <lineage>
        <taxon>Bacteria</taxon>
        <taxon>Candidatus Moduliflexota</taxon>
        <taxon>Candidatus Moduliflexia</taxon>
        <taxon>Candidatus Moduliflexales</taxon>
        <taxon>Candidatus Moduliflexaceae</taxon>
    </lineage>
</organism>
<dbReference type="Proteomes" id="UP000030700">
    <property type="component" value="Unassembled WGS sequence"/>
</dbReference>
<evidence type="ECO:0000313" key="1">
    <source>
        <dbReference type="EMBL" id="GAK53827.1"/>
    </source>
</evidence>
<protein>
    <submittedName>
        <fullName evidence="1">Uncharacterized protein</fullName>
    </submittedName>
</protein>
<dbReference type="EMBL" id="DF820460">
    <property type="protein sequence ID" value="GAK53827.1"/>
    <property type="molecule type" value="Genomic_DNA"/>
</dbReference>
<reference evidence="1" key="1">
    <citation type="journal article" date="2015" name="PeerJ">
        <title>First genomic representation of candidate bacterial phylum KSB3 points to enhanced environmental sensing as a trigger of wastewater bulking.</title>
        <authorList>
            <person name="Sekiguchi Y."/>
            <person name="Ohashi A."/>
            <person name="Parks D.H."/>
            <person name="Yamauchi T."/>
            <person name="Tyson G.W."/>
            <person name="Hugenholtz P."/>
        </authorList>
    </citation>
    <scope>NUCLEOTIDE SEQUENCE [LARGE SCALE GENOMIC DNA]</scope>
</reference>
<sequence>MCIHHKQIDRTIGKVQPFFQLDIPHLLAKSIQPQKICAINKKSYIFFLTDHRGYFLMQPVAKNNAKMMH</sequence>
<dbReference type="AlphaFoldDB" id="A0A081BQZ6"/>
<evidence type="ECO:0000313" key="2">
    <source>
        <dbReference type="Proteomes" id="UP000030700"/>
    </source>
</evidence>
<name>A0A081BQZ6_9BACT</name>
<keyword evidence="2" id="KW-1185">Reference proteome</keyword>
<proteinExistence type="predicted"/>
<accession>A0A081BQZ6</accession>
<gene>
    <name evidence="1" type="ORF">U14_05101</name>
</gene>